<dbReference type="PANTHER" id="PTHR21357">
    <property type="entry name" value="FAM172 FAMILY PROTEIN HOMOLOG CG10038"/>
    <property type="match status" value="1"/>
</dbReference>
<dbReference type="PANTHER" id="PTHR21357:SF4">
    <property type="entry name" value="FAM172 FAMILY PROTEIN HOMOLOG CG10038"/>
    <property type="match status" value="1"/>
</dbReference>
<dbReference type="InterPro" id="IPR053858">
    <property type="entry name" value="Arb2_dom"/>
</dbReference>
<dbReference type="GO" id="GO:0031048">
    <property type="term" value="P:regulatory ncRNA-mediated heterochromatin formation"/>
    <property type="evidence" value="ECO:0007669"/>
    <property type="project" value="TreeGrafter"/>
</dbReference>
<keyword evidence="4" id="KW-1185">Reference proteome</keyword>
<reference evidence="3" key="1">
    <citation type="submission" date="2020-01" db="EMBL/GenBank/DDBJ databases">
        <title>Development of genomics and gene disruption for Polysphondylium violaceum indicates a role for the polyketide synthase stlB in stalk morphogenesis.</title>
        <authorList>
            <person name="Narita B."/>
            <person name="Kawabe Y."/>
            <person name="Kin K."/>
            <person name="Saito T."/>
            <person name="Gibbs R."/>
            <person name="Kuspa A."/>
            <person name="Muzny D."/>
            <person name="Queller D."/>
            <person name="Richards S."/>
            <person name="Strassman J."/>
            <person name="Sucgang R."/>
            <person name="Worley K."/>
            <person name="Schaap P."/>
        </authorList>
    </citation>
    <scope>NUCLEOTIDE SEQUENCE</scope>
    <source>
        <strain evidence="3">QSvi11</strain>
    </source>
</reference>
<gene>
    <name evidence="3" type="ORF">CYY_009010</name>
</gene>
<sequence length="350" mass="40246">MSEEQEQSNSDKMNKRFYSQTNNKEGTETKTTNTIDIKNAKSLKDFNYYYNDKGQLRSIDKEEKFQFVDQDHYDRMGDFIVREIQDKMMNDPYQLDEVWIPKKEDDNDNEPIAQSNIFLSKDFYENTDRLMIIICGSGAVRAGQWARSLCINNELDTGSILPYLDKAQKLGFSLIVLNPNFTSSVPTSNDKQENGLKKKKRNERELIKGSETPFNHVLYCWDNFIKHSPAKEIAIVAHSFGGEVTRHLLDKRTEELRQKIKVIAFTDSVHGGGRGGDSSFSSSFFKKNAINWVTSREPLNTDLGFSNSQSCQRRSAGHNVHEFTSGFCINPLFEYVKLKLKLQDKEHSSI</sequence>
<dbReference type="EMBL" id="AJWJ01000617">
    <property type="protein sequence ID" value="KAF2069673.1"/>
    <property type="molecule type" value="Genomic_DNA"/>
</dbReference>
<feature type="domain" description="Arb2" evidence="2">
    <location>
        <begin position="41"/>
        <end position="299"/>
    </location>
</feature>
<evidence type="ECO:0000313" key="4">
    <source>
        <dbReference type="Proteomes" id="UP000695562"/>
    </source>
</evidence>
<dbReference type="Pfam" id="PF22749">
    <property type="entry name" value="Arb2"/>
    <property type="match status" value="1"/>
</dbReference>
<comment type="caution">
    <text evidence="3">The sequence shown here is derived from an EMBL/GenBank/DDBJ whole genome shotgun (WGS) entry which is preliminary data.</text>
</comment>
<dbReference type="InterPro" id="IPR029058">
    <property type="entry name" value="AB_hydrolase_fold"/>
</dbReference>
<dbReference type="OrthoDB" id="421951at2759"/>
<dbReference type="GO" id="GO:0005634">
    <property type="term" value="C:nucleus"/>
    <property type="evidence" value="ECO:0007669"/>
    <property type="project" value="TreeGrafter"/>
</dbReference>
<dbReference type="SUPFAM" id="SSF53474">
    <property type="entry name" value="alpha/beta-Hydrolases"/>
    <property type="match status" value="1"/>
</dbReference>
<evidence type="ECO:0000259" key="2">
    <source>
        <dbReference type="Pfam" id="PF22749"/>
    </source>
</evidence>
<evidence type="ECO:0000256" key="1">
    <source>
        <dbReference type="SAM" id="MobiDB-lite"/>
    </source>
</evidence>
<proteinExistence type="predicted"/>
<feature type="compositionally biased region" description="Low complexity" evidence="1">
    <location>
        <begin position="21"/>
        <end position="30"/>
    </location>
</feature>
<accession>A0A8J4UWK6</accession>
<organism evidence="3 4">
    <name type="scientific">Polysphondylium violaceum</name>
    <dbReference type="NCBI Taxonomy" id="133409"/>
    <lineage>
        <taxon>Eukaryota</taxon>
        <taxon>Amoebozoa</taxon>
        <taxon>Evosea</taxon>
        <taxon>Eumycetozoa</taxon>
        <taxon>Dictyostelia</taxon>
        <taxon>Dictyosteliales</taxon>
        <taxon>Dictyosteliaceae</taxon>
        <taxon>Polysphondylium</taxon>
    </lineage>
</organism>
<dbReference type="AlphaFoldDB" id="A0A8J4UWK6"/>
<feature type="region of interest" description="Disordered" evidence="1">
    <location>
        <begin position="1"/>
        <end position="30"/>
    </location>
</feature>
<evidence type="ECO:0000313" key="3">
    <source>
        <dbReference type="EMBL" id="KAF2069673.1"/>
    </source>
</evidence>
<protein>
    <recommendedName>
        <fullName evidence="2">Arb2 domain-containing protein</fullName>
    </recommendedName>
</protein>
<dbReference type="GO" id="GO:0035197">
    <property type="term" value="F:siRNA binding"/>
    <property type="evidence" value="ECO:0007669"/>
    <property type="project" value="TreeGrafter"/>
</dbReference>
<dbReference type="InterPro" id="IPR048263">
    <property type="entry name" value="Arb2"/>
</dbReference>
<name>A0A8J4UWK6_9MYCE</name>
<dbReference type="Proteomes" id="UP000695562">
    <property type="component" value="Unassembled WGS sequence"/>
</dbReference>